<gene>
    <name evidence="2" type="ORF">ACFS7Z_11795</name>
</gene>
<keyword evidence="3" id="KW-1185">Reference proteome</keyword>
<dbReference type="Proteomes" id="UP001597641">
    <property type="component" value="Unassembled WGS sequence"/>
</dbReference>
<dbReference type="InterPro" id="IPR000782">
    <property type="entry name" value="FAS1_domain"/>
</dbReference>
<sequence>MKELSFYICAAFLMFGCTSSNEEATESEEMVAETEMATTEEVAMETEKPNIVALASNTPELSTLVQALQAADLAGTLQDGGPYTVFAPSNEAFAALPAGTLEDLLKPENKQKLVDILSYHVTQGNVMAADLSDGMTVNPLLSGEQLKVMIEGDKVKVNDATVTMPNVEASNGVVHVIDKVILPPSAM</sequence>
<dbReference type="Pfam" id="PF02469">
    <property type="entry name" value="Fasciclin"/>
    <property type="match status" value="1"/>
</dbReference>
<proteinExistence type="predicted"/>
<evidence type="ECO:0000313" key="2">
    <source>
        <dbReference type="EMBL" id="MFD3001050.1"/>
    </source>
</evidence>
<dbReference type="EMBL" id="JBHUOX010000007">
    <property type="protein sequence ID" value="MFD3001050.1"/>
    <property type="molecule type" value="Genomic_DNA"/>
</dbReference>
<dbReference type="InterPro" id="IPR050904">
    <property type="entry name" value="Adhesion/Biosynth-related"/>
</dbReference>
<dbReference type="Gene3D" id="2.30.180.10">
    <property type="entry name" value="FAS1 domain"/>
    <property type="match status" value="1"/>
</dbReference>
<accession>A0ABW6BTB3</accession>
<dbReference type="PROSITE" id="PS50213">
    <property type="entry name" value="FAS1"/>
    <property type="match status" value="1"/>
</dbReference>
<dbReference type="RefSeq" id="WP_377484728.1">
    <property type="nucleotide sequence ID" value="NZ_JBHUOX010000007.1"/>
</dbReference>
<evidence type="ECO:0000259" key="1">
    <source>
        <dbReference type="PROSITE" id="PS50213"/>
    </source>
</evidence>
<evidence type="ECO:0000313" key="3">
    <source>
        <dbReference type="Proteomes" id="UP001597641"/>
    </source>
</evidence>
<organism evidence="2 3">
    <name type="scientific">Pontibacter toksunensis</name>
    <dbReference type="NCBI Taxonomy" id="1332631"/>
    <lineage>
        <taxon>Bacteria</taxon>
        <taxon>Pseudomonadati</taxon>
        <taxon>Bacteroidota</taxon>
        <taxon>Cytophagia</taxon>
        <taxon>Cytophagales</taxon>
        <taxon>Hymenobacteraceae</taxon>
        <taxon>Pontibacter</taxon>
    </lineage>
</organism>
<protein>
    <submittedName>
        <fullName evidence="2">Fasciclin domain-containing protein</fullName>
    </submittedName>
</protein>
<dbReference type="SMART" id="SM00554">
    <property type="entry name" value="FAS1"/>
    <property type="match status" value="1"/>
</dbReference>
<comment type="caution">
    <text evidence="2">The sequence shown here is derived from an EMBL/GenBank/DDBJ whole genome shotgun (WGS) entry which is preliminary data.</text>
</comment>
<reference evidence="3" key="1">
    <citation type="journal article" date="2019" name="Int. J. Syst. Evol. Microbiol.">
        <title>The Global Catalogue of Microorganisms (GCM) 10K type strain sequencing project: providing services to taxonomists for standard genome sequencing and annotation.</title>
        <authorList>
            <consortium name="The Broad Institute Genomics Platform"/>
            <consortium name="The Broad Institute Genome Sequencing Center for Infectious Disease"/>
            <person name="Wu L."/>
            <person name="Ma J."/>
        </authorList>
    </citation>
    <scope>NUCLEOTIDE SEQUENCE [LARGE SCALE GENOMIC DNA]</scope>
    <source>
        <strain evidence="3">KCTC 23984</strain>
    </source>
</reference>
<dbReference type="PANTHER" id="PTHR10900:SF77">
    <property type="entry name" value="FI19380P1"/>
    <property type="match status" value="1"/>
</dbReference>
<feature type="domain" description="FAS1" evidence="1">
    <location>
        <begin position="48"/>
        <end position="181"/>
    </location>
</feature>
<dbReference type="PANTHER" id="PTHR10900">
    <property type="entry name" value="PERIOSTIN-RELATED"/>
    <property type="match status" value="1"/>
</dbReference>
<name>A0ABW6BTB3_9BACT</name>
<dbReference type="PROSITE" id="PS51257">
    <property type="entry name" value="PROKAR_LIPOPROTEIN"/>
    <property type="match status" value="1"/>
</dbReference>
<dbReference type="InterPro" id="IPR036378">
    <property type="entry name" value="FAS1_dom_sf"/>
</dbReference>
<dbReference type="SUPFAM" id="SSF82153">
    <property type="entry name" value="FAS1 domain"/>
    <property type="match status" value="1"/>
</dbReference>